<dbReference type="SUPFAM" id="SSF54506">
    <property type="entry name" value="Diaminopimelate epimerase-like"/>
    <property type="match status" value="1"/>
</dbReference>
<gene>
    <name evidence="1" type="ORF">COV55_03420</name>
</gene>
<evidence type="ECO:0000313" key="2">
    <source>
        <dbReference type="Proteomes" id="UP000230564"/>
    </source>
</evidence>
<organism evidence="1 2">
    <name type="scientific">Candidatus Komeilibacteria bacterium CG11_big_fil_rev_8_21_14_0_20_36_20</name>
    <dbReference type="NCBI Taxonomy" id="1974477"/>
    <lineage>
        <taxon>Bacteria</taxon>
        <taxon>Candidatus Komeiliibacteriota</taxon>
    </lineage>
</organism>
<dbReference type="AlphaFoldDB" id="A0A2H0NCC7"/>
<dbReference type="Proteomes" id="UP000230564">
    <property type="component" value="Unassembled WGS sequence"/>
</dbReference>
<dbReference type="Pfam" id="PF26317">
    <property type="entry name" value="CntK_N"/>
    <property type="match status" value="1"/>
</dbReference>
<dbReference type="EMBL" id="PCWQ01000012">
    <property type="protein sequence ID" value="PIR06550.1"/>
    <property type="molecule type" value="Genomic_DNA"/>
</dbReference>
<sequence>MELHQLKHNLFVITAAGGNATAIRILNYALDRAGYEKFGRQMMSETESDGVEQCGFLIPDDNRFEMSGGEFCGNAARAVAILFSQIKGVDEVEFTMSGFSGKIRGQVTHLEGNNYQVVCTFEGMSVESKSITANNQPAHLVDLGGIVHVIIEGKMPENYEEIHRQITSELKLTERDAVGVCWISRSPDSIEMHPVVWVKGINSFFYETSCGSGTIAVGKTTNGSSIIQPSGQSIQVEFTDSAVVLESDMAITKEGGVSWDHLDYCSNQPPTYYTH</sequence>
<accession>A0A2H0NCC7</accession>
<protein>
    <recommendedName>
        <fullName evidence="3">Diaminopimelate epimerase</fullName>
    </recommendedName>
</protein>
<comment type="caution">
    <text evidence="1">The sequence shown here is derived from an EMBL/GenBank/DDBJ whole genome shotgun (WGS) entry which is preliminary data.</text>
</comment>
<evidence type="ECO:0008006" key="3">
    <source>
        <dbReference type="Google" id="ProtNLM"/>
    </source>
</evidence>
<name>A0A2H0NCC7_9BACT</name>
<dbReference type="InterPro" id="IPR058944">
    <property type="entry name" value="CntK-like"/>
</dbReference>
<proteinExistence type="predicted"/>
<reference evidence="1 2" key="1">
    <citation type="submission" date="2017-09" db="EMBL/GenBank/DDBJ databases">
        <title>Depth-based differentiation of microbial function through sediment-hosted aquifers and enrichment of novel symbionts in the deep terrestrial subsurface.</title>
        <authorList>
            <person name="Probst A.J."/>
            <person name="Ladd B."/>
            <person name="Jarett J.K."/>
            <person name="Geller-Mcgrath D.E."/>
            <person name="Sieber C.M."/>
            <person name="Emerson J.B."/>
            <person name="Anantharaman K."/>
            <person name="Thomas B.C."/>
            <person name="Malmstrom R."/>
            <person name="Stieglmeier M."/>
            <person name="Klingl A."/>
            <person name="Woyke T."/>
            <person name="Ryan C.M."/>
            <person name="Banfield J.F."/>
        </authorList>
    </citation>
    <scope>NUCLEOTIDE SEQUENCE [LARGE SCALE GENOMIC DNA]</scope>
    <source>
        <strain evidence="1">CG11_big_fil_rev_8_21_14_0_20_36_20</strain>
    </source>
</reference>
<evidence type="ECO:0000313" key="1">
    <source>
        <dbReference type="EMBL" id="PIR06550.1"/>
    </source>
</evidence>